<feature type="region of interest" description="Disordered" evidence="1">
    <location>
        <begin position="427"/>
        <end position="533"/>
    </location>
</feature>
<evidence type="ECO:0000256" key="2">
    <source>
        <dbReference type="SAM" id="Phobius"/>
    </source>
</evidence>
<feature type="compositionally biased region" description="Polar residues" evidence="1">
    <location>
        <begin position="354"/>
        <end position="370"/>
    </location>
</feature>
<feature type="region of interest" description="Disordered" evidence="1">
    <location>
        <begin position="578"/>
        <end position="651"/>
    </location>
</feature>
<feature type="transmembrane region" description="Helical" evidence="2">
    <location>
        <begin position="378"/>
        <end position="399"/>
    </location>
</feature>
<dbReference type="GeneID" id="85477644"/>
<keyword evidence="2" id="KW-0472">Membrane</keyword>
<dbReference type="Proteomes" id="UP001243989">
    <property type="component" value="Unassembled WGS sequence"/>
</dbReference>
<reference evidence="3" key="1">
    <citation type="submission" date="2021-06" db="EMBL/GenBank/DDBJ databases">
        <title>Comparative genomics, transcriptomics and evolutionary studies reveal genomic signatures of adaptation to plant cell wall in hemibiotrophic fungi.</title>
        <authorList>
            <consortium name="DOE Joint Genome Institute"/>
            <person name="Baroncelli R."/>
            <person name="Diaz J.F."/>
            <person name="Benocci T."/>
            <person name="Peng M."/>
            <person name="Battaglia E."/>
            <person name="Haridas S."/>
            <person name="Andreopoulos W."/>
            <person name="Labutti K."/>
            <person name="Pangilinan J."/>
            <person name="Floch G.L."/>
            <person name="Makela M.R."/>
            <person name="Henrissat B."/>
            <person name="Grigoriev I.V."/>
            <person name="Crouch J.A."/>
            <person name="De Vries R.P."/>
            <person name="Sukno S.A."/>
            <person name="Thon M.R."/>
        </authorList>
    </citation>
    <scope>NUCLEOTIDE SEQUENCE</scope>
    <source>
        <strain evidence="3">CBS 102054</strain>
    </source>
</reference>
<feature type="region of interest" description="Disordered" evidence="1">
    <location>
        <begin position="152"/>
        <end position="174"/>
    </location>
</feature>
<proteinExistence type="predicted"/>
<dbReference type="EMBL" id="JAHMHQ010000020">
    <property type="protein sequence ID" value="KAK1625379.1"/>
    <property type="molecule type" value="Genomic_DNA"/>
</dbReference>
<feature type="compositionally biased region" description="Polar residues" evidence="1">
    <location>
        <begin position="513"/>
        <end position="523"/>
    </location>
</feature>
<evidence type="ECO:0000313" key="3">
    <source>
        <dbReference type="EMBL" id="KAK1625379.1"/>
    </source>
</evidence>
<comment type="caution">
    <text evidence="3">The sequence shown here is derived from an EMBL/GenBank/DDBJ whole genome shotgun (WGS) entry which is preliminary data.</text>
</comment>
<gene>
    <name evidence="3" type="ORF">BDP81DRAFT_452848</name>
</gene>
<protein>
    <submittedName>
        <fullName evidence="3">Uncharacterized protein</fullName>
    </submittedName>
</protein>
<name>A0AAJ0EAR3_9PEZI</name>
<feature type="compositionally biased region" description="Low complexity" evidence="1">
    <location>
        <begin position="598"/>
        <end position="611"/>
    </location>
</feature>
<feature type="compositionally biased region" description="Low complexity" evidence="1">
    <location>
        <begin position="290"/>
        <end position="329"/>
    </location>
</feature>
<keyword evidence="4" id="KW-1185">Reference proteome</keyword>
<feature type="region of interest" description="Disordered" evidence="1">
    <location>
        <begin position="277"/>
        <end position="329"/>
    </location>
</feature>
<evidence type="ECO:0000313" key="4">
    <source>
        <dbReference type="Proteomes" id="UP001243989"/>
    </source>
</evidence>
<dbReference type="RefSeq" id="XP_060441374.1">
    <property type="nucleotide sequence ID" value="XM_060592782.1"/>
</dbReference>
<accession>A0AAJ0EAR3</accession>
<dbReference type="AlphaFoldDB" id="A0AAJ0EAR3"/>
<feature type="region of interest" description="Disordered" evidence="1">
    <location>
        <begin position="348"/>
        <end position="376"/>
    </location>
</feature>
<sequence length="651" mass="69033">MFKIWGMTAQSQGMLVSRRHHRSVGDPWAPATPWDPGRHSRLLCPWPSTKLPLVPESYLDQGEGFNRDSGLMLPPHNIEFPWLKDSGRVITTDVNGAADEPVAEPPGPVSFGPRDASRGNWSSGIFINTKVQVNRAISSGTLSFELVPFQDKHDSRRDRASTEDAAKMSPRHRNRTIPTSSTILISYLASITHATFTNDFSAYPEAARSCLDSAAAASGCTGNTVTEMNSCLCGNGGNFVLATSQCVEKEAKDKLDDVYEMLLTSCTDSKTPLGISQAQFLDPDDDETKSTASSSSTSQSSTTLYTSTTAPPTEKPASSTTSTSTSLTTYKSVAPGGVTVTVTRGVETVPTGTASGKQGSNAEGDQTTTGDEGPGHTALAAGLAGGLAILLGVLAFFCYRRRKQRKERKGQVGAGGKFAALSSATSLTTMSASPPQGQATTAYHGVNDRRPDTANTMNMAVGTPGWNRQQQEPQSPQHWQNNNSPGHYGQQAGTWPSPVANGDGATGTWGVSPVSQYRPNSSRGPEPSPHTGTWNAHAAEMAAAPVPAPHPSHPSNNTYSPVFELPGDQIQAVEADSTPVGHAQPVVQPPSRSIQSTPAQMQAQPAQPAPAHHGMPRQIDDALQISRVELPPPRYSGPSSPDWVSEDKKFG</sequence>
<evidence type="ECO:0000256" key="1">
    <source>
        <dbReference type="SAM" id="MobiDB-lite"/>
    </source>
</evidence>
<feature type="compositionally biased region" description="Low complexity" evidence="1">
    <location>
        <begin position="469"/>
        <end position="480"/>
    </location>
</feature>
<keyword evidence="2" id="KW-1133">Transmembrane helix</keyword>
<keyword evidence="2" id="KW-0812">Transmembrane</keyword>
<feature type="compositionally biased region" description="Basic and acidic residues" evidence="1">
    <location>
        <begin position="152"/>
        <end position="166"/>
    </location>
</feature>
<organism evidence="3 4">
    <name type="scientific">Colletotrichum phormii</name>
    <dbReference type="NCBI Taxonomy" id="359342"/>
    <lineage>
        <taxon>Eukaryota</taxon>
        <taxon>Fungi</taxon>
        <taxon>Dikarya</taxon>
        <taxon>Ascomycota</taxon>
        <taxon>Pezizomycotina</taxon>
        <taxon>Sordariomycetes</taxon>
        <taxon>Hypocreomycetidae</taxon>
        <taxon>Glomerellales</taxon>
        <taxon>Glomerellaceae</taxon>
        <taxon>Colletotrichum</taxon>
        <taxon>Colletotrichum acutatum species complex</taxon>
    </lineage>
</organism>